<organism evidence="2 3">
    <name type="scientific">Aspergillus bertholletiae</name>
    <dbReference type="NCBI Taxonomy" id="1226010"/>
    <lineage>
        <taxon>Eukaryota</taxon>
        <taxon>Fungi</taxon>
        <taxon>Dikarya</taxon>
        <taxon>Ascomycota</taxon>
        <taxon>Pezizomycotina</taxon>
        <taxon>Eurotiomycetes</taxon>
        <taxon>Eurotiomycetidae</taxon>
        <taxon>Eurotiales</taxon>
        <taxon>Aspergillaceae</taxon>
        <taxon>Aspergillus</taxon>
        <taxon>Aspergillus subgen. Circumdati</taxon>
    </lineage>
</organism>
<dbReference type="EMBL" id="ML736169">
    <property type="protein sequence ID" value="KAE8381607.1"/>
    <property type="molecule type" value="Genomic_DNA"/>
</dbReference>
<dbReference type="SUPFAM" id="SSF81383">
    <property type="entry name" value="F-box domain"/>
    <property type="match status" value="1"/>
</dbReference>
<evidence type="ECO:0000259" key="1">
    <source>
        <dbReference type="PROSITE" id="PS50181"/>
    </source>
</evidence>
<gene>
    <name evidence="2" type="ORF">BDV26DRAFT_278613</name>
</gene>
<reference evidence="2 3" key="1">
    <citation type="submission" date="2019-04" db="EMBL/GenBank/DDBJ databases">
        <title>Friends and foes A comparative genomics studyof 23 Aspergillus species from section Flavi.</title>
        <authorList>
            <consortium name="DOE Joint Genome Institute"/>
            <person name="Kjaerbolling I."/>
            <person name="Vesth T."/>
            <person name="Frisvad J.C."/>
            <person name="Nybo J.L."/>
            <person name="Theobald S."/>
            <person name="Kildgaard S."/>
            <person name="Isbrandt T."/>
            <person name="Kuo A."/>
            <person name="Sato A."/>
            <person name="Lyhne E.K."/>
            <person name="Kogle M.E."/>
            <person name="Wiebenga A."/>
            <person name="Kun R.S."/>
            <person name="Lubbers R.J."/>
            <person name="Makela M.R."/>
            <person name="Barry K."/>
            <person name="Chovatia M."/>
            <person name="Clum A."/>
            <person name="Daum C."/>
            <person name="Haridas S."/>
            <person name="He G."/>
            <person name="LaButti K."/>
            <person name="Lipzen A."/>
            <person name="Mondo S."/>
            <person name="Riley R."/>
            <person name="Salamov A."/>
            <person name="Simmons B.A."/>
            <person name="Magnuson J.K."/>
            <person name="Henrissat B."/>
            <person name="Mortensen U.H."/>
            <person name="Larsen T.O."/>
            <person name="Devries R.P."/>
            <person name="Grigoriev I.V."/>
            <person name="Machida M."/>
            <person name="Baker S.E."/>
            <person name="Andersen M.R."/>
        </authorList>
    </citation>
    <scope>NUCLEOTIDE SEQUENCE [LARGE SCALE GENOMIC DNA]</scope>
    <source>
        <strain evidence="2 3">IBT 29228</strain>
    </source>
</reference>
<accession>A0A5N7BJC3</accession>
<name>A0A5N7BJC3_9EURO</name>
<evidence type="ECO:0000313" key="3">
    <source>
        <dbReference type="Proteomes" id="UP000326198"/>
    </source>
</evidence>
<dbReference type="InterPro" id="IPR036047">
    <property type="entry name" value="F-box-like_dom_sf"/>
</dbReference>
<keyword evidence="3" id="KW-1185">Reference proteome</keyword>
<sequence length="293" mass="33911">MLSFFAEKIRSFLRLPREKPRSTPPLLDLPVEIISEIFPLLPLPSRVCLALSCKALYGLFSSSLQDERLGWPSLAACKTFNMTKLLLQLQDDCWLYCRACLKIQPRAMFWPRAALVPPGLRECIYTARVIDLCPCLSLTYFDRIRLERWLYTGLTDTLSPRIRKAFQLSVASVEPSLIHRCSWPDIPGVSVDLLITVMFNQNQQLEAQTMYDVRMSDYNPIPWCRVPHFLGEESYPHRLYLCPHVDLLPFICGTHFWPRTYCYTCETSASVASCGKRDWGNFYHVWTKGRSLN</sequence>
<proteinExistence type="predicted"/>
<evidence type="ECO:0000313" key="2">
    <source>
        <dbReference type="EMBL" id="KAE8381607.1"/>
    </source>
</evidence>
<dbReference type="AlphaFoldDB" id="A0A5N7BJC3"/>
<dbReference type="Proteomes" id="UP000326198">
    <property type="component" value="Unassembled WGS sequence"/>
</dbReference>
<dbReference type="OrthoDB" id="4454461at2759"/>
<feature type="domain" description="F-box" evidence="1">
    <location>
        <begin position="23"/>
        <end position="74"/>
    </location>
</feature>
<dbReference type="InterPro" id="IPR001810">
    <property type="entry name" value="F-box_dom"/>
</dbReference>
<dbReference type="CDD" id="cd09917">
    <property type="entry name" value="F-box_SF"/>
    <property type="match status" value="1"/>
</dbReference>
<dbReference type="PROSITE" id="PS50181">
    <property type="entry name" value="FBOX"/>
    <property type="match status" value="1"/>
</dbReference>
<protein>
    <recommendedName>
        <fullName evidence="1">F-box domain-containing protein</fullName>
    </recommendedName>
</protein>